<reference evidence="3 4" key="1">
    <citation type="submission" date="2016-11" db="EMBL/GenBank/DDBJ databases">
        <title>Gramella sp. LPB0144 isolated from marine environment.</title>
        <authorList>
            <person name="Kim E."/>
            <person name="Yi H."/>
        </authorList>
    </citation>
    <scope>NUCLEOTIDE SEQUENCE [LARGE SCALE GENOMIC DNA]</scope>
    <source>
        <strain evidence="3 4">LPB0144</strain>
    </source>
</reference>
<comment type="similarity">
    <text evidence="1">Belongs to the AHA1 family.</text>
</comment>
<evidence type="ECO:0000313" key="4">
    <source>
        <dbReference type="Proteomes" id="UP000182510"/>
    </source>
</evidence>
<accession>A0A1L3J1Z4</accession>
<dbReference type="Pfam" id="PF08327">
    <property type="entry name" value="AHSA1"/>
    <property type="match status" value="1"/>
</dbReference>
<organism evidence="3 4">
    <name type="scientific">Christiangramia salexigens</name>
    <dbReference type="NCBI Taxonomy" id="1913577"/>
    <lineage>
        <taxon>Bacteria</taxon>
        <taxon>Pseudomonadati</taxon>
        <taxon>Bacteroidota</taxon>
        <taxon>Flavobacteriia</taxon>
        <taxon>Flavobacteriales</taxon>
        <taxon>Flavobacteriaceae</taxon>
        <taxon>Christiangramia</taxon>
    </lineage>
</organism>
<dbReference type="KEGG" id="grl:LPB144_01390"/>
<dbReference type="EMBL" id="CP018153">
    <property type="protein sequence ID" value="APG59139.1"/>
    <property type="molecule type" value="Genomic_DNA"/>
</dbReference>
<feature type="domain" description="Activator of Hsp90 ATPase homologue 1/2-like C-terminal" evidence="2">
    <location>
        <begin position="20"/>
        <end position="149"/>
    </location>
</feature>
<evidence type="ECO:0000259" key="2">
    <source>
        <dbReference type="Pfam" id="PF08327"/>
    </source>
</evidence>
<dbReference type="Proteomes" id="UP000182510">
    <property type="component" value="Chromosome"/>
</dbReference>
<dbReference type="SUPFAM" id="SSF55961">
    <property type="entry name" value="Bet v1-like"/>
    <property type="match status" value="1"/>
</dbReference>
<evidence type="ECO:0000256" key="1">
    <source>
        <dbReference type="ARBA" id="ARBA00006817"/>
    </source>
</evidence>
<proteinExistence type="inferred from homology"/>
<sequence length="166" mass="19411">MDKENKTDWTTFKVEVPIKADPQRIKDAWSTQETLEKWFLKSAEFTTPKAKRRERNEKIHPGDIFLWRWHGWPDATLENGEIIYPEKDEFLRFIFGKTGTVGVSVLTKNDQTILSLVQENIPEDERSRMDYHVGCKTGWTFYLLNLKSFLLGGPDLRNKDASLSMD</sequence>
<evidence type="ECO:0000313" key="3">
    <source>
        <dbReference type="EMBL" id="APG59139.1"/>
    </source>
</evidence>
<dbReference type="STRING" id="1913577.LPB144_01390"/>
<dbReference type="Gene3D" id="3.30.530.20">
    <property type="match status" value="1"/>
</dbReference>
<dbReference type="CDD" id="cd07814">
    <property type="entry name" value="SRPBCC_CalC_Aha1-like"/>
    <property type="match status" value="1"/>
</dbReference>
<dbReference type="AlphaFoldDB" id="A0A1L3J1Z4"/>
<name>A0A1L3J1Z4_9FLAO</name>
<dbReference type="RefSeq" id="WP_072551794.1">
    <property type="nucleotide sequence ID" value="NZ_CP018153.1"/>
</dbReference>
<keyword evidence="4" id="KW-1185">Reference proteome</keyword>
<protein>
    <recommendedName>
        <fullName evidence="2">Activator of Hsp90 ATPase homologue 1/2-like C-terminal domain-containing protein</fullName>
    </recommendedName>
</protein>
<dbReference type="OrthoDB" id="9800631at2"/>
<dbReference type="InterPro" id="IPR023393">
    <property type="entry name" value="START-like_dom_sf"/>
</dbReference>
<gene>
    <name evidence="3" type="ORF">LPB144_01390</name>
</gene>
<dbReference type="InterPro" id="IPR013538">
    <property type="entry name" value="ASHA1/2-like_C"/>
</dbReference>